<name>A0A1E3H830_9HYPH</name>
<dbReference type="InterPro" id="IPR029058">
    <property type="entry name" value="AB_hydrolase_fold"/>
</dbReference>
<evidence type="ECO:0000256" key="1">
    <source>
        <dbReference type="SAM" id="MobiDB-lite"/>
    </source>
</evidence>
<dbReference type="SUPFAM" id="SSF53474">
    <property type="entry name" value="alpha/beta-Hydrolases"/>
    <property type="match status" value="1"/>
</dbReference>
<proteinExistence type="predicted"/>
<gene>
    <name evidence="2" type="ORF">A6302_00233</name>
</gene>
<evidence type="ECO:0008006" key="4">
    <source>
        <dbReference type="Google" id="ProtNLM"/>
    </source>
</evidence>
<feature type="region of interest" description="Disordered" evidence="1">
    <location>
        <begin position="327"/>
        <end position="359"/>
    </location>
</feature>
<comment type="caution">
    <text evidence="2">The sequence shown here is derived from an EMBL/GenBank/DDBJ whole genome shotgun (WGS) entry which is preliminary data.</text>
</comment>
<dbReference type="AlphaFoldDB" id="A0A1E3H830"/>
<dbReference type="OrthoDB" id="7247356at2"/>
<dbReference type="EMBL" id="MCRJ01000002">
    <property type="protein sequence ID" value="ODN72487.1"/>
    <property type="molecule type" value="Genomic_DNA"/>
</dbReference>
<protein>
    <recommendedName>
        <fullName evidence="4">Alpha/beta hydrolase family protein</fullName>
    </recommendedName>
</protein>
<sequence length="380" mass="42118">MSLSSSGPALPESAVRIIYDRGLSVMRYAASRTGDRDTLFVTFTGFEGNRNDRPGFGEIFLGREGVSCLAVKCVNRNNFSDISLEEMREATRDLRGAYRRVVTYGQSGGGFAALYFASALSADAVIAISPRNSRDPKYRHKRTVIPDEWQDTQRPLREVDDGTPQKLVIYDCFEPQDRQFFDNEIAGLAGLRTIVVPNAGHPVTQYLSEIDVLKLIVRQMRRADDPDLVVADLRATIHRTHRQKRRANLHYLTILARRAAMRKKAAAFDGIVALLDGRRGNDAHVRRIAGGYRALHRPAAFRAEVADGLTRFPQSERLRELAAEIAARRGERPAPGTGDRTGERAGVGPDRQVPGNGKRGLIKALRGLFEAGPPGKEEQT</sequence>
<reference evidence="2 3" key="1">
    <citation type="submission" date="2016-07" db="EMBL/GenBank/DDBJ databases">
        <title>Draft Genome Sequence of Methylobrevis pamukkalensis PK2.</title>
        <authorList>
            <person name="Vasilenko O.V."/>
            <person name="Doronina N.V."/>
            <person name="Shmareva M.N."/>
            <person name="Tarlachkov S.V."/>
            <person name="Mustakhimov I."/>
            <person name="Trotsenko Y.A."/>
        </authorList>
    </citation>
    <scope>NUCLEOTIDE SEQUENCE [LARGE SCALE GENOMIC DNA]</scope>
    <source>
        <strain evidence="2 3">PK2</strain>
    </source>
</reference>
<dbReference type="Gene3D" id="3.40.50.1820">
    <property type="entry name" value="alpha/beta hydrolase"/>
    <property type="match status" value="1"/>
</dbReference>
<dbReference type="RefSeq" id="WP_069305476.1">
    <property type="nucleotide sequence ID" value="NZ_MCRJ01000002.1"/>
</dbReference>
<organism evidence="2 3">
    <name type="scientific">Methylobrevis pamukkalensis</name>
    <dbReference type="NCBI Taxonomy" id="1439726"/>
    <lineage>
        <taxon>Bacteria</taxon>
        <taxon>Pseudomonadati</taxon>
        <taxon>Pseudomonadota</taxon>
        <taxon>Alphaproteobacteria</taxon>
        <taxon>Hyphomicrobiales</taxon>
        <taxon>Pleomorphomonadaceae</taxon>
        <taxon>Methylobrevis</taxon>
    </lineage>
</organism>
<keyword evidence="3" id="KW-1185">Reference proteome</keyword>
<dbReference type="Proteomes" id="UP000094622">
    <property type="component" value="Unassembled WGS sequence"/>
</dbReference>
<evidence type="ECO:0000313" key="3">
    <source>
        <dbReference type="Proteomes" id="UP000094622"/>
    </source>
</evidence>
<evidence type="ECO:0000313" key="2">
    <source>
        <dbReference type="EMBL" id="ODN72487.1"/>
    </source>
</evidence>
<accession>A0A1E3H830</accession>